<organism evidence="2 3">
    <name type="scientific">Blepharisma stoltei</name>
    <dbReference type="NCBI Taxonomy" id="1481888"/>
    <lineage>
        <taxon>Eukaryota</taxon>
        <taxon>Sar</taxon>
        <taxon>Alveolata</taxon>
        <taxon>Ciliophora</taxon>
        <taxon>Postciliodesmatophora</taxon>
        <taxon>Heterotrichea</taxon>
        <taxon>Heterotrichida</taxon>
        <taxon>Blepharismidae</taxon>
        <taxon>Blepharisma</taxon>
    </lineage>
</organism>
<dbReference type="EMBL" id="CAJZBQ010000021">
    <property type="protein sequence ID" value="CAG9318715.1"/>
    <property type="molecule type" value="Genomic_DNA"/>
</dbReference>
<accession>A0AAU9J037</accession>
<keyword evidence="3" id="KW-1185">Reference proteome</keyword>
<reference evidence="2" key="1">
    <citation type="submission" date="2021-09" db="EMBL/GenBank/DDBJ databases">
        <authorList>
            <consortium name="AG Swart"/>
            <person name="Singh M."/>
            <person name="Singh A."/>
            <person name="Seah K."/>
            <person name="Emmerich C."/>
        </authorList>
    </citation>
    <scope>NUCLEOTIDE SEQUENCE</scope>
    <source>
        <strain evidence="2">ATCC30299</strain>
    </source>
</reference>
<dbReference type="AlphaFoldDB" id="A0AAU9J037"/>
<comment type="caution">
    <text evidence="2">The sequence shown here is derived from an EMBL/GenBank/DDBJ whole genome shotgun (WGS) entry which is preliminary data.</text>
</comment>
<gene>
    <name evidence="2" type="ORF">BSTOLATCC_MIC22085</name>
</gene>
<evidence type="ECO:0000313" key="2">
    <source>
        <dbReference type="EMBL" id="CAG9318715.1"/>
    </source>
</evidence>
<sequence length="531" mass="60523">METRSQRNTLHAWPPPNRSTLLSPTRVIPDMPRGSVRNLIEVYEKRIRDSSPQESIIPRRHTVDAPIRRFQQQLNDENYSPEENFEPIEEEYKHNEEVEKKLIESEYEIEEQGKIKETFEEVKMIAAIQVEKLPEKELLNDNDEQLYDSGSDSSPKKGEKEIIEEINIVIQPKKREEKPKQELLLETVHNIEFSPPFQSQIKFTPKQVSPSSFFSPKSYSKFSFSSPKSDLKAEGSEISVSARLKNISTAMQLSTVPDEIADVDVLCVNCYECIPTDQVDSHSLTCLKPSIEENDHSHIDIRVKKILGSISQRLIEATGDKLLTLMRLQELAHAILECSIDSCAILDRLDSIVASSATMSDGIPCLIFAKRLITLIEAKGPFSPPKDDLTGDQLLKAYEEEAEQQRRELERWKLRSELLLQLAGNSGGKEIDTVTSDLGSDLERNSQISFVTGVSEYNTDIGNIEDAEQVIQEISEEELEKYFYSICIKKKLELPRNHPAHGKPISNLYSQCKTQQIPISQWEEFVNNAYN</sequence>
<protein>
    <submittedName>
        <fullName evidence="2">Uncharacterized protein</fullName>
    </submittedName>
</protein>
<name>A0AAU9J037_9CILI</name>
<evidence type="ECO:0000256" key="1">
    <source>
        <dbReference type="SAM" id="MobiDB-lite"/>
    </source>
</evidence>
<evidence type="ECO:0000313" key="3">
    <source>
        <dbReference type="Proteomes" id="UP001162131"/>
    </source>
</evidence>
<feature type="region of interest" description="Disordered" evidence="1">
    <location>
        <begin position="1"/>
        <end position="22"/>
    </location>
</feature>
<dbReference type="Proteomes" id="UP001162131">
    <property type="component" value="Unassembled WGS sequence"/>
</dbReference>
<proteinExistence type="predicted"/>